<protein>
    <submittedName>
        <fullName evidence="1">Uncharacterized protein</fullName>
    </submittedName>
</protein>
<keyword evidence="2" id="KW-1185">Reference proteome</keyword>
<sequence length="95" mass="11227">MFGELSKKILLKRFKRNIVVGPIKTYKPNQCNFTERLDEELIVKLPDEKFQKFYALTSIIMQQVSKCSNFYVAVRQEDFIGKSLLPKLCFEQKFV</sequence>
<evidence type="ECO:0000313" key="1">
    <source>
        <dbReference type="EMBL" id="KAL2733173.1"/>
    </source>
</evidence>
<dbReference type="Proteomes" id="UP001607303">
    <property type="component" value="Unassembled WGS sequence"/>
</dbReference>
<name>A0ABD2BLD9_VESMC</name>
<accession>A0ABD2BLD9</accession>
<reference evidence="1 2" key="1">
    <citation type="journal article" date="2024" name="Ann. Entomol. Soc. Am.">
        <title>Genomic analyses of the southern and eastern yellowjacket wasps (Hymenoptera: Vespidae) reveal evolutionary signatures of social life.</title>
        <authorList>
            <person name="Catto M.A."/>
            <person name="Caine P.B."/>
            <person name="Orr S.E."/>
            <person name="Hunt B.G."/>
            <person name="Goodisman M.A.D."/>
        </authorList>
    </citation>
    <scope>NUCLEOTIDE SEQUENCE [LARGE SCALE GENOMIC DNA]</scope>
    <source>
        <strain evidence="1">232</strain>
        <tissue evidence="1">Head and thorax</tissue>
    </source>
</reference>
<dbReference type="EMBL" id="JAYRBN010000074">
    <property type="protein sequence ID" value="KAL2733173.1"/>
    <property type="molecule type" value="Genomic_DNA"/>
</dbReference>
<comment type="caution">
    <text evidence="1">The sequence shown here is derived from an EMBL/GenBank/DDBJ whole genome shotgun (WGS) entry which is preliminary data.</text>
</comment>
<evidence type="ECO:0000313" key="2">
    <source>
        <dbReference type="Proteomes" id="UP001607303"/>
    </source>
</evidence>
<feature type="non-terminal residue" evidence="1">
    <location>
        <position position="95"/>
    </location>
</feature>
<proteinExistence type="predicted"/>
<organism evidence="1 2">
    <name type="scientific">Vespula maculifrons</name>
    <name type="common">Eastern yellow jacket</name>
    <name type="synonym">Wasp</name>
    <dbReference type="NCBI Taxonomy" id="7453"/>
    <lineage>
        <taxon>Eukaryota</taxon>
        <taxon>Metazoa</taxon>
        <taxon>Ecdysozoa</taxon>
        <taxon>Arthropoda</taxon>
        <taxon>Hexapoda</taxon>
        <taxon>Insecta</taxon>
        <taxon>Pterygota</taxon>
        <taxon>Neoptera</taxon>
        <taxon>Endopterygota</taxon>
        <taxon>Hymenoptera</taxon>
        <taxon>Apocrita</taxon>
        <taxon>Aculeata</taxon>
        <taxon>Vespoidea</taxon>
        <taxon>Vespidae</taxon>
        <taxon>Vespinae</taxon>
        <taxon>Vespula</taxon>
    </lineage>
</organism>
<gene>
    <name evidence="1" type="ORF">V1477_014141</name>
</gene>
<dbReference type="AlphaFoldDB" id="A0ABD2BLD9"/>